<dbReference type="PANTHER" id="PTHR37999:SF2">
    <property type="entry name" value="MUCIN-17"/>
    <property type="match status" value="1"/>
</dbReference>
<evidence type="ECO:0000313" key="5">
    <source>
        <dbReference type="Proteomes" id="UP000824782"/>
    </source>
</evidence>
<accession>A0AAV7BN57</accession>
<organism evidence="4 5">
    <name type="scientific">Engystomops pustulosus</name>
    <name type="common">Tungara frog</name>
    <name type="synonym">Physalaemus pustulosus</name>
    <dbReference type="NCBI Taxonomy" id="76066"/>
    <lineage>
        <taxon>Eukaryota</taxon>
        <taxon>Metazoa</taxon>
        <taxon>Chordata</taxon>
        <taxon>Craniata</taxon>
        <taxon>Vertebrata</taxon>
        <taxon>Euteleostomi</taxon>
        <taxon>Amphibia</taxon>
        <taxon>Batrachia</taxon>
        <taxon>Anura</taxon>
        <taxon>Neobatrachia</taxon>
        <taxon>Hyloidea</taxon>
        <taxon>Leptodactylidae</taxon>
        <taxon>Leiuperinae</taxon>
        <taxon>Engystomops</taxon>
    </lineage>
</organism>
<sequence length="518" mass="57119">MFTSPVTDSLETVTFPVSDKLETITSPVLETSHVVISPVTDTSPTVTSVVSASSHAVTSPVSDTSKTLTSPIANVSHTLTSFVSKTLQTVTSPVTQTPPRVTSPLIKTSESVTSLETKTSQRVTSPVLYTTLTTTSTTTQPSRSSPTSSTTTTTTTSTTTRPAIPTKELLQCQNGGTYDGIKCICTEFFYGPLCEYVIERFPPVEAVDTFVEVEVKFEQEYSEELNDTNSETFKEFEENFKIKMNSVYQNVTGFKEVIILSIRKGSIIVDHKVIVEVKVMEDVNVTAEYEKIFEEVQTKLEDKLEEEKNCTDPLCMSSVDVKPGPTITLEEFCIATVPEGFTAYYTPLVNAEGLTCVSFCENESPKYVNCNTGRCTIRKNQGPHCLCPETSQYIYTSSNCAGRISKSAVYGGIGTAIVILAIIVITVGVLLFRKDWKKAESDDYDRSILQSEYQTGNRYGLCNVLETSKEEEFYRYTVPKIINFTTTLENIDPSLNVTTKRPEVIHTSGVASYTSHDT</sequence>
<name>A0AAV7BN57_ENGPU</name>
<dbReference type="InterPro" id="IPR053311">
    <property type="entry name" value="Mucosal_Integrity_Assoc"/>
</dbReference>
<dbReference type="InterPro" id="IPR036364">
    <property type="entry name" value="SEA_dom_sf"/>
</dbReference>
<proteinExistence type="predicted"/>
<dbReference type="EMBL" id="WNYA01000004">
    <property type="protein sequence ID" value="KAG8573854.1"/>
    <property type="molecule type" value="Genomic_DNA"/>
</dbReference>
<dbReference type="Gene3D" id="3.30.70.960">
    <property type="entry name" value="SEA domain"/>
    <property type="match status" value="1"/>
</dbReference>
<evidence type="ECO:0000259" key="3">
    <source>
        <dbReference type="PROSITE" id="PS50024"/>
    </source>
</evidence>
<feature type="compositionally biased region" description="Low complexity" evidence="1">
    <location>
        <begin position="131"/>
        <end position="160"/>
    </location>
</feature>
<reference evidence="4" key="1">
    <citation type="thesis" date="2020" institute="ProQuest LLC" country="789 East Eisenhower Parkway, Ann Arbor, MI, USA">
        <title>Comparative Genomics and Chromosome Evolution.</title>
        <authorList>
            <person name="Mudd A.B."/>
        </authorList>
    </citation>
    <scope>NUCLEOTIDE SEQUENCE</scope>
    <source>
        <strain evidence="4">237g6f4</strain>
        <tissue evidence="4">Blood</tissue>
    </source>
</reference>
<dbReference type="PANTHER" id="PTHR37999">
    <property type="entry name" value="MUCIN-17"/>
    <property type="match status" value="1"/>
</dbReference>
<evidence type="ECO:0000313" key="4">
    <source>
        <dbReference type="EMBL" id="KAG8573854.1"/>
    </source>
</evidence>
<feature type="region of interest" description="Disordered" evidence="1">
    <location>
        <begin position="131"/>
        <end position="162"/>
    </location>
</feature>
<keyword evidence="2" id="KW-1133">Transmembrane helix</keyword>
<evidence type="ECO:0000256" key="2">
    <source>
        <dbReference type="SAM" id="Phobius"/>
    </source>
</evidence>
<gene>
    <name evidence="4" type="ORF">GDO81_008881</name>
</gene>
<dbReference type="Pfam" id="PF01390">
    <property type="entry name" value="SEA"/>
    <property type="match status" value="1"/>
</dbReference>
<feature type="domain" description="SEA" evidence="3">
    <location>
        <begin position="205"/>
        <end position="326"/>
    </location>
</feature>
<dbReference type="SMART" id="SM00200">
    <property type="entry name" value="SEA"/>
    <property type="match status" value="1"/>
</dbReference>
<dbReference type="InterPro" id="IPR000082">
    <property type="entry name" value="SEA_dom"/>
</dbReference>
<evidence type="ECO:0000256" key="1">
    <source>
        <dbReference type="SAM" id="MobiDB-lite"/>
    </source>
</evidence>
<dbReference type="Proteomes" id="UP000824782">
    <property type="component" value="Unassembled WGS sequence"/>
</dbReference>
<dbReference type="PROSITE" id="PS50024">
    <property type="entry name" value="SEA"/>
    <property type="match status" value="1"/>
</dbReference>
<comment type="caution">
    <text evidence="4">The sequence shown here is derived from an EMBL/GenBank/DDBJ whole genome shotgun (WGS) entry which is preliminary data.</text>
</comment>
<protein>
    <recommendedName>
        <fullName evidence="3">SEA domain-containing protein</fullName>
    </recommendedName>
</protein>
<feature type="transmembrane region" description="Helical" evidence="2">
    <location>
        <begin position="408"/>
        <end position="432"/>
    </location>
</feature>
<dbReference type="AlphaFoldDB" id="A0AAV7BN57"/>
<keyword evidence="2" id="KW-0812">Transmembrane</keyword>
<dbReference type="SUPFAM" id="SSF82671">
    <property type="entry name" value="SEA domain"/>
    <property type="match status" value="1"/>
</dbReference>
<keyword evidence="2" id="KW-0472">Membrane</keyword>
<keyword evidence="5" id="KW-1185">Reference proteome</keyword>